<protein>
    <submittedName>
        <fullName evidence="6">TetR/AcrR family transcriptional regulator</fullName>
    </submittedName>
</protein>
<keyword evidence="3" id="KW-0804">Transcription</keyword>
<dbReference type="InterPro" id="IPR009057">
    <property type="entry name" value="Homeodomain-like_sf"/>
</dbReference>
<dbReference type="PANTHER" id="PTHR30055">
    <property type="entry name" value="HTH-TYPE TRANSCRIPTIONAL REGULATOR RUTR"/>
    <property type="match status" value="1"/>
</dbReference>
<dbReference type="InterPro" id="IPR001647">
    <property type="entry name" value="HTH_TetR"/>
</dbReference>
<keyword evidence="7" id="KW-1185">Reference proteome</keyword>
<dbReference type="PANTHER" id="PTHR30055:SF234">
    <property type="entry name" value="HTH-TYPE TRANSCRIPTIONAL REGULATOR BETI"/>
    <property type="match status" value="1"/>
</dbReference>
<dbReference type="Pfam" id="PF00440">
    <property type="entry name" value="TetR_N"/>
    <property type="match status" value="1"/>
</dbReference>
<feature type="DNA-binding region" description="H-T-H motif" evidence="4">
    <location>
        <begin position="48"/>
        <end position="67"/>
    </location>
</feature>
<evidence type="ECO:0000256" key="1">
    <source>
        <dbReference type="ARBA" id="ARBA00023015"/>
    </source>
</evidence>
<feature type="domain" description="HTH tetR-type" evidence="5">
    <location>
        <begin position="25"/>
        <end position="85"/>
    </location>
</feature>
<gene>
    <name evidence="6" type="ORF">D3226_10540</name>
</gene>
<proteinExistence type="predicted"/>
<dbReference type="Proteomes" id="UP001646141">
    <property type="component" value="Unassembled WGS sequence"/>
</dbReference>
<evidence type="ECO:0000256" key="2">
    <source>
        <dbReference type="ARBA" id="ARBA00023125"/>
    </source>
</evidence>
<evidence type="ECO:0000259" key="5">
    <source>
        <dbReference type="PROSITE" id="PS50977"/>
    </source>
</evidence>
<dbReference type="PROSITE" id="PS50977">
    <property type="entry name" value="HTH_TETR_2"/>
    <property type="match status" value="1"/>
</dbReference>
<keyword evidence="2 4" id="KW-0238">DNA-binding</keyword>
<evidence type="ECO:0000313" key="7">
    <source>
        <dbReference type="Proteomes" id="UP001646141"/>
    </source>
</evidence>
<accession>A0ABS1ST83</accession>
<evidence type="ECO:0000256" key="3">
    <source>
        <dbReference type="ARBA" id="ARBA00023163"/>
    </source>
</evidence>
<organism evidence="6 7">
    <name type="scientific">Leucobacter chromiireducens subsp. chromiireducens</name>
    <dbReference type="NCBI Taxonomy" id="660067"/>
    <lineage>
        <taxon>Bacteria</taxon>
        <taxon>Bacillati</taxon>
        <taxon>Actinomycetota</taxon>
        <taxon>Actinomycetes</taxon>
        <taxon>Micrococcales</taxon>
        <taxon>Microbacteriaceae</taxon>
        <taxon>Leucobacter</taxon>
    </lineage>
</organism>
<name>A0ABS1ST83_9MICO</name>
<dbReference type="InterPro" id="IPR050109">
    <property type="entry name" value="HTH-type_TetR-like_transc_reg"/>
</dbReference>
<reference evidence="6 7" key="1">
    <citation type="submission" date="2018-09" db="EMBL/GenBank/DDBJ databases">
        <title>Comparative genomics of Leucobacter spp.</title>
        <authorList>
            <person name="Reis A.C."/>
            <person name="Kolvenbach B.A."/>
            <person name="Corvini P.F.X."/>
            <person name="Nunes O.C."/>
        </authorList>
    </citation>
    <scope>NUCLEOTIDE SEQUENCE [LARGE SCALE GENOMIC DNA]</scope>
    <source>
        <strain evidence="6 7">L-1</strain>
    </source>
</reference>
<evidence type="ECO:0000313" key="6">
    <source>
        <dbReference type="EMBL" id="MBL3690392.1"/>
    </source>
</evidence>
<evidence type="ECO:0000256" key="4">
    <source>
        <dbReference type="PROSITE-ProRule" id="PRU00335"/>
    </source>
</evidence>
<comment type="caution">
    <text evidence="6">The sequence shown here is derived from an EMBL/GenBank/DDBJ whole genome shotgun (WGS) entry which is preliminary data.</text>
</comment>
<dbReference type="SUPFAM" id="SSF46689">
    <property type="entry name" value="Homeodomain-like"/>
    <property type="match status" value="1"/>
</dbReference>
<dbReference type="EMBL" id="QYAD01000003">
    <property type="protein sequence ID" value="MBL3690392.1"/>
    <property type="molecule type" value="Genomic_DNA"/>
</dbReference>
<keyword evidence="1" id="KW-0805">Transcription regulation</keyword>
<dbReference type="RefSeq" id="WP_202382487.1">
    <property type="nucleotide sequence ID" value="NZ_BAAAMA010000001.1"/>
</dbReference>
<dbReference type="Gene3D" id="1.10.357.10">
    <property type="entry name" value="Tetracycline Repressor, domain 2"/>
    <property type="match status" value="1"/>
</dbReference>
<sequence>MAGAEGESYRERTRSSARVSRDARALRTRARLIEAAEALAIEGPEALTAARVSAAAGVSRSAFYVHFDSVTELVSALLLERVHRFGVTFQAEWPDSDWRNTLRAGVREWVAQYDEHRALILAVRRLPGAQQVVSGGVQLLVDILIDVLELHPRRPDGVDIQVVARWIAGGSFGVLDAWLEGELDVDAEQLTDHMLDLCPEWYWVAG</sequence>